<reference evidence="2" key="1">
    <citation type="journal article" date="2021" name="Sci. Adv.">
        <title>The American lobster genome reveals insights on longevity, neural, and immune adaptations.</title>
        <authorList>
            <person name="Polinski J.M."/>
            <person name="Zimin A.V."/>
            <person name="Clark K.F."/>
            <person name="Kohn A.B."/>
            <person name="Sadowski N."/>
            <person name="Timp W."/>
            <person name="Ptitsyn A."/>
            <person name="Khanna P."/>
            <person name="Romanova D.Y."/>
            <person name="Williams P."/>
            <person name="Greenwood S.J."/>
            <person name="Moroz L.L."/>
            <person name="Walt D.R."/>
            <person name="Bodnar A.G."/>
        </authorList>
    </citation>
    <scope>NUCLEOTIDE SEQUENCE</scope>
    <source>
        <strain evidence="2">GMGI-L3</strain>
    </source>
</reference>
<accession>A0A8J5TLG2</accession>
<sequence>MIKAKVPQADVNGVVGRRTSFEVSIDDTVVHSKLQTMAFPDFDEVVDITSDVEIGNPVRQISKTHSDGCTSFEVTVNDTVVFSKLERGGFPDNEEIVAIVIAAEAGGAIGTAQKSKSSCTIF</sequence>
<dbReference type="InterPro" id="IPR011893">
    <property type="entry name" value="Selenoprotein_Rdx-typ"/>
</dbReference>
<dbReference type="Proteomes" id="UP000747542">
    <property type="component" value="Unassembled WGS sequence"/>
</dbReference>
<comment type="caution">
    <text evidence="2">The sequence shown here is derived from an EMBL/GenBank/DDBJ whole genome shotgun (WGS) entry which is preliminary data.</text>
</comment>
<organism evidence="2 3">
    <name type="scientific">Homarus americanus</name>
    <name type="common">American lobster</name>
    <dbReference type="NCBI Taxonomy" id="6706"/>
    <lineage>
        <taxon>Eukaryota</taxon>
        <taxon>Metazoa</taxon>
        <taxon>Ecdysozoa</taxon>
        <taxon>Arthropoda</taxon>
        <taxon>Crustacea</taxon>
        <taxon>Multicrustacea</taxon>
        <taxon>Malacostraca</taxon>
        <taxon>Eumalacostraca</taxon>
        <taxon>Eucarida</taxon>
        <taxon>Decapoda</taxon>
        <taxon>Pleocyemata</taxon>
        <taxon>Astacidea</taxon>
        <taxon>Nephropoidea</taxon>
        <taxon>Nephropidae</taxon>
        <taxon>Homarus</taxon>
    </lineage>
</organism>
<dbReference type="InterPro" id="IPR036249">
    <property type="entry name" value="Thioredoxin-like_sf"/>
</dbReference>
<dbReference type="Gene3D" id="3.40.30.10">
    <property type="entry name" value="Glutaredoxin"/>
    <property type="match status" value="2"/>
</dbReference>
<dbReference type="NCBIfam" id="TIGR02174">
    <property type="entry name" value="CXXU_selWTH"/>
    <property type="match status" value="1"/>
</dbReference>
<evidence type="ECO:0000313" key="3">
    <source>
        <dbReference type="Proteomes" id="UP000747542"/>
    </source>
</evidence>
<dbReference type="GO" id="GO:0043066">
    <property type="term" value="P:negative regulation of apoptotic process"/>
    <property type="evidence" value="ECO:0007669"/>
    <property type="project" value="TreeGrafter"/>
</dbReference>
<dbReference type="PANTHER" id="PTHR15124">
    <property type="entry name" value="SELENOPROTEIN W"/>
    <property type="match status" value="1"/>
</dbReference>
<dbReference type="GO" id="GO:0005829">
    <property type="term" value="C:cytosol"/>
    <property type="evidence" value="ECO:0007669"/>
    <property type="project" value="TreeGrafter"/>
</dbReference>
<dbReference type="SUPFAM" id="SSF52833">
    <property type="entry name" value="Thioredoxin-like"/>
    <property type="match status" value="2"/>
</dbReference>
<evidence type="ECO:0000256" key="1">
    <source>
        <dbReference type="ARBA" id="ARBA00023284"/>
    </source>
</evidence>
<dbReference type="PANTHER" id="PTHR15124:SF27">
    <property type="entry name" value="MIGRATION AND INVASION ENHANCER 1"/>
    <property type="match status" value="1"/>
</dbReference>
<dbReference type="GO" id="GO:0051491">
    <property type="term" value="P:positive regulation of filopodium assembly"/>
    <property type="evidence" value="ECO:0007669"/>
    <property type="project" value="TreeGrafter"/>
</dbReference>
<keyword evidence="3" id="KW-1185">Reference proteome</keyword>
<dbReference type="EMBL" id="JAHLQT010007499">
    <property type="protein sequence ID" value="KAG7174602.1"/>
    <property type="molecule type" value="Genomic_DNA"/>
</dbReference>
<name>A0A8J5TLG2_HOMAM</name>
<keyword evidence="1" id="KW-0676">Redox-active center</keyword>
<dbReference type="AlphaFoldDB" id="A0A8J5TLG2"/>
<protein>
    <submittedName>
        <fullName evidence="2">Migration and invasion enhancer 1-like</fullName>
    </submittedName>
</protein>
<proteinExistence type="predicted"/>
<dbReference type="InterPro" id="IPR051441">
    <property type="entry name" value="SelW_related"/>
</dbReference>
<gene>
    <name evidence="2" type="primary">MIEN1-L</name>
    <name evidence="2" type="ORF">Hamer_G015727</name>
</gene>
<evidence type="ECO:0000313" key="2">
    <source>
        <dbReference type="EMBL" id="KAG7174602.1"/>
    </source>
</evidence>
<dbReference type="Pfam" id="PF10262">
    <property type="entry name" value="Rdx"/>
    <property type="match status" value="2"/>
</dbReference>